<organism evidence="2 3">
    <name type="scientific">Citrobacter portucalensis</name>
    <dbReference type="NCBI Taxonomy" id="1639133"/>
    <lineage>
        <taxon>Bacteria</taxon>
        <taxon>Pseudomonadati</taxon>
        <taxon>Pseudomonadota</taxon>
        <taxon>Gammaproteobacteria</taxon>
        <taxon>Enterobacterales</taxon>
        <taxon>Enterobacteriaceae</taxon>
        <taxon>Citrobacter</taxon>
        <taxon>Citrobacter freundii complex</taxon>
    </lineage>
</organism>
<dbReference type="Pfam" id="PF06834">
    <property type="entry name" value="TraU"/>
    <property type="match status" value="1"/>
</dbReference>
<keyword evidence="1" id="KW-0732">Signal</keyword>
<reference evidence="2 3" key="1">
    <citation type="submission" date="2019-08" db="EMBL/GenBank/DDBJ databases">
        <title>Draft genome sequence of Citrobacter portucalensis strain isolated from green turtle.</title>
        <authorList>
            <person name="Fernandes M.R."/>
            <person name="Sellera F.P."/>
            <person name="Goldeberg D.W."/>
            <person name="Costa D.C."/>
            <person name="Lincopan N."/>
        </authorList>
    </citation>
    <scope>NUCLEOTIDE SEQUENCE [LARGE SCALE GENOMIC DNA]</scope>
    <source>
        <strain evidence="2 3">TV06</strain>
    </source>
</reference>
<sequence>MSKLIPLILSASLSFGASAASTSNTIGQVYGIAEPDALAEIEQRVRAVDWSKELNKNRDSWATFQGVPLPVSKKTQTRTHVPFYTSLIDVPDKDGKVLYPKGYTFNPLQFVHLPQRIVVISPGQEEWLKSNVKSTDMVLYTHGDVIKKSESLDRPAFILDKSLQQRLDIKVTPTIVSQEGTHLVINEYEWNPETKRSTAMLRSLSADMLSATTDLLSTALGAIIPAAHAECKSLFINPVTDIGWSCIFPMRIAGVQIVGGEETPGKVNSPVCVCTGGTIPKIGLRTSFWEPKRIIDTVSDPYCMMPLGTTLNSPKPGTLSGGLDENGSSKRAFQQTHYYIFPAWKILDMFYDIPCLDDEGFDVAMMTEILPQWNNDILSLIINPEALLFANPISTITCSADSVAASFGMPLNVLFWCMGSWGNAYPLSGSITSTDYVEANAGIAARTIYMMGRLGLLWNTSADGCYRELAPIWRKDRFKLQMMRPARSTACLPIGREGLLWTGGKHDPRKDNFMWMMFEKKDCCVSYSGSPL</sequence>
<feature type="chain" id="PRO_5022828781" evidence="1">
    <location>
        <begin position="20"/>
        <end position="532"/>
    </location>
</feature>
<protein>
    <submittedName>
        <fullName evidence="2">Conjugal transfer protein TraU</fullName>
    </submittedName>
</protein>
<gene>
    <name evidence="2" type="ORF">D3H66_19475</name>
</gene>
<accession>A0A5B0SV31</accession>
<evidence type="ECO:0000256" key="1">
    <source>
        <dbReference type="SAM" id="SignalP"/>
    </source>
</evidence>
<evidence type="ECO:0000313" key="3">
    <source>
        <dbReference type="Proteomes" id="UP000323297"/>
    </source>
</evidence>
<evidence type="ECO:0000313" key="2">
    <source>
        <dbReference type="EMBL" id="KAA1141956.1"/>
    </source>
</evidence>
<dbReference type="EMBL" id="VTZD01000024">
    <property type="protein sequence ID" value="KAA1141956.1"/>
    <property type="molecule type" value="Genomic_DNA"/>
</dbReference>
<proteinExistence type="predicted"/>
<dbReference type="Proteomes" id="UP000323297">
    <property type="component" value="Unassembled WGS sequence"/>
</dbReference>
<dbReference type="InterPro" id="IPR009649">
    <property type="entry name" value="TraU"/>
</dbReference>
<feature type="signal peptide" evidence="1">
    <location>
        <begin position="1"/>
        <end position="19"/>
    </location>
</feature>
<dbReference type="AlphaFoldDB" id="A0A5B0SV31"/>
<comment type="caution">
    <text evidence="2">The sequence shown here is derived from an EMBL/GenBank/DDBJ whole genome shotgun (WGS) entry which is preliminary data.</text>
</comment>
<dbReference type="RefSeq" id="WP_149608090.1">
    <property type="nucleotide sequence ID" value="NZ_VTZD01000024.1"/>
</dbReference>
<name>A0A5B0SV31_9ENTR</name>